<accession>A0AAV4N7D4</accession>
<keyword evidence="2" id="KW-1185">Reference proteome</keyword>
<gene>
    <name evidence="1" type="ORF">CEXT_530651</name>
</gene>
<proteinExistence type="predicted"/>
<protein>
    <submittedName>
        <fullName evidence="1">Uncharacterized protein</fullName>
    </submittedName>
</protein>
<organism evidence="1 2">
    <name type="scientific">Caerostris extrusa</name>
    <name type="common">Bark spider</name>
    <name type="synonym">Caerostris bankana</name>
    <dbReference type="NCBI Taxonomy" id="172846"/>
    <lineage>
        <taxon>Eukaryota</taxon>
        <taxon>Metazoa</taxon>
        <taxon>Ecdysozoa</taxon>
        <taxon>Arthropoda</taxon>
        <taxon>Chelicerata</taxon>
        <taxon>Arachnida</taxon>
        <taxon>Araneae</taxon>
        <taxon>Araneomorphae</taxon>
        <taxon>Entelegynae</taxon>
        <taxon>Araneoidea</taxon>
        <taxon>Araneidae</taxon>
        <taxon>Caerostris</taxon>
    </lineage>
</organism>
<dbReference type="AlphaFoldDB" id="A0AAV4N7D4"/>
<name>A0AAV4N7D4_CAEEX</name>
<dbReference type="EMBL" id="BPLR01002983">
    <property type="protein sequence ID" value="GIX79896.1"/>
    <property type="molecule type" value="Genomic_DNA"/>
</dbReference>
<comment type="caution">
    <text evidence="1">The sequence shown here is derived from an EMBL/GenBank/DDBJ whole genome shotgun (WGS) entry which is preliminary data.</text>
</comment>
<sequence length="93" mass="10265">MIEISMEGNMEVNNDWSVMRRKFRNRVNIAVEVKILVKTRSVVKADLGPKRVGVGGAGMSSPGSLTKFSTFIPGKIIHFAEIFTFSNDSSFSP</sequence>
<dbReference type="Proteomes" id="UP001054945">
    <property type="component" value="Unassembled WGS sequence"/>
</dbReference>
<evidence type="ECO:0000313" key="1">
    <source>
        <dbReference type="EMBL" id="GIX79896.1"/>
    </source>
</evidence>
<evidence type="ECO:0000313" key="2">
    <source>
        <dbReference type="Proteomes" id="UP001054945"/>
    </source>
</evidence>
<reference evidence="1 2" key="1">
    <citation type="submission" date="2021-06" db="EMBL/GenBank/DDBJ databases">
        <title>Caerostris extrusa draft genome.</title>
        <authorList>
            <person name="Kono N."/>
            <person name="Arakawa K."/>
        </authorList>
    </citation>
    <scope>NUCLEOTIDE SEQUENCE [LARGE SCALE GENOMIC DNA]</scope>
</reference>